<accession>A0A553ZIJ1</accession>
<organism evidence="4 5">
    <name type="scientific">Streptomyces benahoarensis</name>
    <dbReference type="NCBI Taxonomy" id="2595054"/>
    <lineage>
        <taxon>Bacteria</taxon>
        <taxon>Bacillati</taxon>
        <taxon>Actinomycetota</taxon>
        <taxon>Actinomycetes</taxon>
        <taxon>Kitasatosporales</taxon>
        <taxon>Streptomycetaceae</taxon>
        <taxon>Streptomyces</taxon>
    </lineage>
</organism>
<dbReference type="SUPFAM" id="SSF52833">
    <property type="entry name" value="Thioredoxin-like"/>
    <property type="match status" value="1"/>
</dbReference>
<evidence type="ECO:0000313" key="5">
    <source>
        <dbReference type="Proteomes" id="UP000320888"/>
    </source>
</evidence>
<dbReference type="RefSeq" id="WP_143941077.1">
    <property type="nucleotide sequence ID" value="NZ_VKLS01000127.1"/>
</dbReference>
<gene>
    <name evidence="4" type="ORF">FNZ23_12935</name>
</gene>
<dbReference type="Proteomes" id="UP000320888">
    <property type="component" value="Unassembled WGS sequence"/>
</dbReference>
<feature type="domain" description="Thioredoxin-like fold" evidence="3">
    <location>
        <begin position="98"/>
        <end position="286"/>
    </location>
</feature>
<feature type="region of interest" description="Disordered" evidence="1">
    <location>
        <begin position="1"/>
        <end position="32"/>
    </location>
</feature>
<dbReference type="InterPro" id="IPR036249">
    <property type="entry name" value="Thioredoxin-like_sf"/>
</dbReference>
<feature type="compositionally biased region" description="Basic and acidic residues" evidence="1">
    <location>
        <begin position="12"/>
        <end position="27"/>
    </location>
</feature>
<evidence type="ECO:0000313" key="4">
    <source>
        <dbReference type="EMBL" id="TSB41278.1"/>
    </source>
</evidence>
<evidence type="ECO:0000256" key="2">
    <source>
        <dbReference type="SAM" id="Phobius"/>
    </source>
</evidence>
<dbReference type="InterPro" id="IPR012336">
    <property type="entry name" value="Thioredoxin-like_fold"/>
</dbReference>
<keyword evidence="2" id="KW-1133">Transmembrane helix</keyword>
<keyword evidence="2" id="KW-0472">Membrane</keyword>
<feature type="transmembrane region" description="Helical" evidence="2">
    <location>
        <begin position="34"/>
        <end position="55"/>
    </location>
</feature>
<reference evidence="4 5" key="1">
    <citation type="submission" date="2019-07" db="EMBL/GenBank/DDBJ databases">
        <title>Draft genome for Streptomyces benahoarensis MZ03-48.</title>
        <authorList>
            <person name="Gonzalez-Pimentel J.L."/>
        </authorList>
    </citation>
    <scope>NUCLEOTIDE SEQUENCE [LARGE SCALE GENOMIC DNA]</scope>
    <source>
        <strain evidence="4 5">MZ03-48</strain>
    </source>
</reference>
<dbReference type="Gene3D" id="3.40.30.10">
    <property type="entry name" value="Glutaredoxin"/>
    <property type="match status" value="1"/>
</dbReference>
<feature type="compositionally biased region" description="Polar residues" evidence="1">
    <location>
        <begin position="1"/>
        <end position="10"/>
    </location>
</feature>
<sequence>MSNRNNQVNKQAARERLRAERERQAKKDKTRRQLTVGGAIVAVLAIAGGIGVMVAKSGGDGGSGATATVNDMAGDNKAWAKAAKAKLVKPAHTSGDKGTTLVIGKADAKHTLELFEDPRCPGCANFEQNVGETVRKDIKDGKYKAQFHLATFLDANLKGTGSKNALSALGSALNVSPDAFLKYKEALYSKEFHPDEMGPDKFADDAYLLKVADTVPALKGNKDFEKGVKSGVFDRWALEMSVEFNSHDDVKNTPTLKLDGKVIGVDSGPSKVAPTTPESFNSFIDKGVK</sequence>
<proteinExistence type="predicted"/>
<keyword evidence="5" id="KW-1185">Reference proteome</keyword>
<dbReference type="Pfam" id="PF13462">
    <property type="entry name" value="Thioredoxin_4"/>
    <property type="match status" value="1"/>
</dbReference>
<keyword evidence="2" id="KW-0812">Transmembrane</keyword>
<dbReference type="AlphaFoldDB" id="A0A553ZIJ1"/>
<evidence type="ECO:0000259" key="3">
    <source>
        <dbReference type="Pfam" id="PF13462"/>
    </source>
</evidence>
<comment type="caution">
    <text evidence="4">The sequence shown here is derived from an EMBL/GenBank/DDBJ whole genome shotgun (WGS) entry which is preliminary data.</text>
</comment>
<dbReference type="OrthoDB" id="4135024at2"/>
<dbReference type="EMBL" id="VKLS01000127">
    <property type="protein sequence ID" value="TSB41278.1"/>
    <property type="molecule type" value="Genomic_DNA"/>
</dbReference>
<name>A0A553ZIJ1_9ACTN</name>
<protein>
    <submittedName>
        <fullName evidence="4">DsbA family protein</fullName>
    </submittedName>
</protein>
<evidence type="ECO:0000256" key="1">
    <source>
        <dbReference type="SAM" id="MobiDB-lite"/>
    </source>
</evidence>